<dbReference type="EMBL" id="EU686610">
    <property type="protein sequence ID" value="ACF09417.1"/>
    <property type="molecule type" value="Genomic_DNA"/>
</dbReference>
<feature type="transmembrane region" description="Helical" evidence="1">
    <location>
        <begin position="205"/>
        <end position="223"/>
    </location>
</feature>
<name>B3V578_9ARCH</name>
<feature type="transmembrane region" description="Helical" evidence="1">
    <location>
        <begin position="178"/>
        <end position="198"/>
    </location>
</feature>
<feature type="transmembrane region" description="Helical" evidence="1">
    <location>
        <begin position="21"/>
        <end position="44"/>
    </location>
</feature>
<protein>
    <submittedName>
        <fullName evidence="2">Uncharacterized protein</fullName>
    </submittedName>
</protein>
<evidence type="ECO:0000256" key="1">
    <source>
        <dbReference type="SAM" id="Phobius"/>
    </source>
</evidence>
<keyword evidence="1" id="KW-0812">Transmembrane</keyword>
<organism evidence="2">
    <name type="scientific">uncultured marine group II euryarchaeote SAT1000-15-B12</name>
    <dbReference type="NCBI Taxonomy" id="526688"/>
    <lineage>
        <taxon>Archaea</taxon>
        <taxon>Methanobacteriati</taxon>
        <taxon>Thermoplasmatota</taxon>
        <taxon>Candidatus Poseidoniia</taxon>
        <taxon>Candidatus Poseidoniales</taxon>
        <taxon>environmental samples</taxon>
    </lineage>
</organism>
<accession>B3V578</accession>
<keyword evidence="1" id="KW-0472">Membrane</keyword>
<proteinExistence type="predicted"/>
<sequence length="342" mass="37701">MLEKIRDLSIGDARQFAQANILAIIFLDGILAKSIGLGIIHLLASFATSGGLLSLIVWSEIIVAGYLLNKTGQKSTLATLTSMLVVGLVGRFFIGMEIDLLDDMAKSIIFLGFEQNAKHYPLQDIFKFVGTIVLASFVLVQNELDVLFGNLKLTFSKLRSDSDDVDIRGIWLDSWPDYGTTFIAIVAWPVLFLLAPILPFEAKSVSLLVMGGVVFVCWLMLTFEPGSLLRLDRESLMKLGLGLTAYLGLVIADGMRLIPVEPPTILILALIGLTGYWSSHLNRGSFSPRITEYRSSALTFSIVLPFVLFFVFQLMVLLRTDSSWNFDLSFMENQGGFVGGIL</sequence>
<evidence type="ECO:0000313" key="2">
    <source>
        <dbReference type="EMBL" id="ACF09417.1"/>
    </source>
</evidence>
<reference evidence="2" key="1">
    <citation type="journal article" date="2008" name="ISME J.">
        <title>Hindsight in the relative abundance, metabolic potential and genome dynamics of uncultivated marine archaea from comparative metagenomic analyses of bathypelagic plankton of different oceanic regions.</title>
        <authorList>
            <person name="Martin-Cuadrado A.B."/>
            <person name="Rodriguez-Valera F."/>
            <person name="Moreira D."/>
            <person name="Alba J.C."/>
            <person name="Ivars-Martinez E."/>
            <person name="Henn M.R."/>
            <person name="Talla E."/>
            <person name="Lopez-Garcia P."/>
        </authorList>
    </citation>
    <scope>NUCLEOTIDE SEQUENCE</scope>
</reference>
<feature type="transmembrane region" description="Helical" evidence="1">
    <location>
        <begin position="75"/>
        <end position="94"/>
    </location>
</feature>
<feature type="transmembrane region" description="Helical" evidence="1">
    <location>
        <begin position="259"/>
        <end position="277"/>
    </location>
</feature>
<reference evidence="2" key="2">
    <citation type="submission" date="2008-05" db="EMBL/GenBank/DDBJ databases">
        <authorList>
            <person name="Martin-Cuadrado A.-B."/>
            <person name="Rodriguez-Valera F."/>
            <person name="Moreira D."/>
            <person name="Alba J.-C."/>
            <person name="Ivars-Martinez E."/>
            <person name="Henn M.R."/>
            <person name="Talla E."/>
            <person name="Lopez-Garcia P."/>
        </authorList>
    </citation>
    <scope>NUCLEOTIDE SEQUENCE</scope>
</reference>
<keyword evidence="1" id="KW-1133">Transmembrane helix</keyword>
<feature type="transmembrane region" description="Helical" evidence="1">
    <location>
        <begin position="297"/>
        <end position="318"/>
    </location>
</feature>
<dbReference type="AlphaFoldDB" id="B3V578"/>
<feature type="transmembrane region" description="Helical" evidence="1">
    <location>
        <begin position="50"/>
        <end position="68"/>
    </location>
</feature>